<sequence length="147" mass="15122">MVGVTNIASALLTGLLLVAIVVALLRLRDWRRYTPGTADEPGGRLDRGYGLLAAAASRETTWTLGFLLLALGVGAAALLFLAGGPTGQMAGVAAALLGVLVLCGFLVLGVYRTIRFRGRTSAEAVAVSAWVVGSLFVLAVSINLLLA</sequence>
<keyword evidence="1" id="KW-0472">Membrane</keyword>
<proteinExistence type="predicted"/>
<feature type="transmembrane region" description="Helical" evidence="1">
    <location>
        <begin position="89"/>
        <end position="111"/>
    </location>
</feature>
<feature type="transmembrane region" description="Helical" evidence="1">
    <location>
        <begin position="62"/>
        <end position="83"/>
    </location>
</feature>
<dbReference type="Proteomes" id="UP001596547">
    <property type="component" value="Unassembled WGS sequence"/>
</dbReference>
<dbReference type="AlphaFoldDB" id="A0ABD6A729"/>
<dbReference type="RefSeq" id="WP_276304374.1">
    <property type="nucleotide sequence ID" value="NZ_CP119992.1"/>
</dbReference>
<dbReference type="GeneID" id="79313914"/>
<gene>
    <name evidence="2" type="ORF">ACFQPE_06095</name>
</gene>
<organism evidence="2 3">
    <name type="scientific">Halomarina halobia</name>
    <dbReference type="NCBI Taxonomy" id="3033386"/>
    <lineage>
        <taxon>Archaea</taxon>
        <taxon>Methanobacteriati</taxon>
        <taxon>Methanobacteriota</taxon>
        <taxon>Stenosarchaea group</taxon>
        <taxon>Halobacteria</taxon>
        <taxon>Halobacteriales</taxon>
        <taxon>Natronomonadaceae</taxon>
        <taxon>Halomarina</taxon>
    </lineage>
</organism>
<keyword evidence="1" id="KW-1133">Transmembrane helix</keyword>
<keyword evidence="1" id="KW-0812">Transmembrane</keyword>
<reference evidence="2 3" key="1">
    <citation type="journal article" date="2019" name="Int. J. Syst. Evol. Microbiol.">
        <title>The Global Catalogue of Microorganisms (GCM) 10K type strain sequencing project: providing services to taxonomists for standard genome sequencing and annotation.</title>
        <authorList>
            <consortium name="The Broad Institute Genomics Platform"/>
            <consortium name="The Broad Institute Genome Sequencing Center for Infectious Disease"/>
            <person name="Wu L."/>
            <person name="Ma J."/>
        </authorList>
    </citation>
    <scope>NUCLEOTIDE SEQUENCE [LARGE SCALE GENOMIC DNA]</scope>
    <source>
        <strain evidence="2 3">PSR21</strain>
    </source>
</reference>
<evidence type="ECO:0008006" key="4">
    <source>
        <dbReference type="Google" id="ProtNLM"/>
    </source>
</evidence>
<keyword evidence="3" id="KW-1185">Reference proteome</keyword>
<name>A0ABD6A729_9EURY</name>
<comment type="caution">
    <text evidence="2">The sequence shown here is derived from an EMBL/GenBank/DDBJ whole genome shotgun (WGS) entry which is preliminary data.</text>
</comment>
<feature type="transmembrane region" description="Helical" evidence="1">
    <location>
        <begin position="123"/>
        <end position="146"/>
    </location>
</feature>
<protein>
    <recommendedName>
        <fullName evidence="4">DUF3784 domain-containing protein</fullName>
    </recommendedName>
</protein>
<dbReference type="EMBL" id="JBHTBF010000002">
    <property type="protein sequence ID" value="MFC7316368.1"/>
    <property type="molecule type" value="Genomic_DNA"/>
</dbReference>
<evidence type="ECO:0000313" key="2">
    <source>
        <dbReference type="EMBL" id="MFC7316368.1"/>
    </source>
</evidence>
<evidence type="ECO:0000313" key="3">
    <source>
        <dbReference type="Proteomes" id="UP001596547"/>
    </source>
</evidence>
<evidence type="ECO:0000256" key="1">
    <source>
        <dbReference type="SAM" id="Phobius"/>
    </source>
</evidence>
<accession>A0ABD6A729</accession>
<feature type="transmembrane region" description="Helical" evidence="1">
    <location>
        <begin position="6"/>
        <end position="25"/>
    </location>
</feature>